<dbReference type="Pfam" id="PF06201">
    <property type="entry name" value="PITH"/>
    <property type="match status" value="1"/>
</dbReference>
<name>A0AAD7EUK5_9AGAR</name>
<evidence type="ECO:0000256" key="1">
    <source>
        <dbReference type="ARBA" id="ARBA00025788"/>
    </source>
</evidence>
<dbReference type="EMBL" id="JARIHO010000016">
    <property type="protein sequence ID" value="KAJ7349391.1"/>
    <property type="molecule type" value="Genomic_DNA"/>
</dbReference>
<organism evidence="3 4">
    <name type="scientific">Mycena albidolilacea</name>
    <dbReference type="NCBI Taxonomy" id="1033008"/>
    <lineage>
        <taxon>Eukaryota</taxon>
        <taxon>Fungi</taxon>
        <taxon>Dikarya</taxon>
        <taxon>Basidiomycota</taxon>
        <taxon>Agaricomycotina</taxon>
        <taxon>Agaricomycetes</taxon>
        <taxon>Agaricomycetidae</taxon>
        <taxon>Agaricales</taxon>
        <taxon>Marasmiineae</taxon>
        <taxon>Mycenaceae</taxon>
        <taxon>Mycena</taxon>
    </lineage>
</organism>
<dbReference type="InterPro" id="IPR008979">
    <property type="entry name" value="Galactose-bd-like_sf"/>
</dbReference>
<dbReference type="PANTHER" id="PTHR12175:SF5">
    <property type="entry name" value="OS03G0795500 PROTEIN"/>
    <property type="match status" value="1"/>
</dbReference>
<evidence type="ECO:0000313" key="4">
    <source>
        <dbReference type="Proteomes" id="UP001218218"/>
    </source>
</evidence>
<dbReference type="SUPFAM" id="SSF49785">
    <property type="entry name" value="Galactose-binding domain-like"/>
    <property type="match status" value="1"/>
</dbReference>
<gene>
    <name evidence="3" type="ORF">DFH08DRAFT_865279</name>
</gene>
<dbReference type="InterPro" id="IPR037047">
    <property type="entry name" value="PITH_dom_sf"/>
</dbReference>
<keyword evidence="4" id="KW-1185">Reference proteome</keyword>
<dbReference type="InterPro" id="IPR045099">
    <property type="entry name" value="PITH1-like"/>
</dbReference>
<feature type="domain" description="PITH" evidence="2">
    <location>
        <begin position="1"/>
        <end position="175"/>
    </location>
</feature>
<dbReference type="InterPro" id="IPR010400">
    <property type="entry name" value="PITH_dom"/>
</dbReference>
<dbReference type="AlphaFoldDB" id="A0AAD7EUK5"/>
<dbReference type="PROSITE" id="PS51532">
    <property type="entry name" value="PITH"/>
    <property type="match status" value="1"/>
</dbReference>
<comment type="similarity">
    <text evidence="1">Belongs to the PITHD1 family.</text>
</comment>
<evidence type="ECO:0000313" key="3">
    <source>
        <dbReference type="EMBL" id="KAJ7349391.1"/>
    </source>
</evidence>
<comment type="caution">
    <text evidence="3">The sequence shown here is derived from an EMBL/GenBank/DDBJ whole genome shotgun (WGS) entry which is preliminary data.</text>
</comment>
<dbReference type="PANTHER" id="PTHR12175">
    <property type="entry name" value="AD039 HT014 THIOREDOXIN FAMILY TRP26"/>
    <property type="match status" value="1"/>
</dbReference>
<accession>A0AAD7EUK5</accession>
<dbReference type="Gene3D" id="2.60.120.470">
    <property type="entry name" value="PITH domain"/>
    <property type="match status" value="1"/>
</dbReference>
<dbReference type="Proteomes" id="UP001218218">
    <property type="component" value="Unassembled WGS sequence"/>
</dbReference>
<sequence>MATTDDVSLLEHVDIQQLNCLNESTDHSFAGIVAQKKVNTTSSYLLSDADEQLLLNIPFHQSVRVRSIVIKSSAGEQAPKRVKLLVNRPSIGFEDVEDAEEPEVAQILDLPEDDVKNGRPIQLRFVRFQAVNSLHIFVVSNQGGVDETRIDAVDVLGLTVETTKDLRGLKSEEHDH</sequence>
<dbReference type="GO" id="GO:0005737">
    <property type="term" value="C:cytoplasm"/>
    <property type="evidence" value="ECO:0007669"/>
    <property type="project" value="UniProtKB-ARBA"/>
</dbReference>
<proteinExistence type="inferred from homology"/>
<reference evidence="3" key="1">
    <citation type="submission" date="2023-03" db="EMBL/GenBank/DDBJ databases">
        <title>Massive genome expansion in bonnet fungi (Mycena s.s.) driven by repeated elements and novel gene families across ecological guilds.</title>
        <authorList>
            <consortium name="Lawrence Berkeley National Laboratory"/>
            <person name="Harder C.B."/>
            <person name="Miyauchi S."/>
            <person name="Viragh M."/>
            <person name="Kuo A."/>
            <person name="Thoen E."/>
            <person name="Andreopoulos B."/>
            <person name="Lu D."/>
            <person name="Skrede I."/>
            <person name="Drula E."/>
            <person name="Henrissat B."/>
            <person name="Morin E."/>
            <person name="Kohler A."/>
            <person name="Barry K."/>
            <person name="LaButti K."/>
            <person name="Morin E."/>
            <person name="Salamov A."/>
            <person name="Lipzen A."/>
            <person name="Mereny Z."/>
            <person name="Hegedus B."/>
            <person name="Baldrian P."/>
            <person name="Stursova M."/>
            <person name="Weitz H."/>
            <person name="Taylor A."/>
            <person name="Grigoriev I.V."/>
            <person name="Nagy L.G."/>
            <person name="Martin F."/>
            <person name="Kauserud H."/>
        </authorList>
    </citation>
    <scope>NUCLEOTIDE SEQUENCE</scope>
    <source>
        <strain evidence="3">CBHHK002</strain>
    </source>
</reference>
<protein>
    <submittedName>
        <fullName evidence="3">PITH domain-containing protein</fullName>
    </submittedName>
</protein>
<evidence type="ECO:0000259" key="2">
    <source>
        <dbReference type="PROSITE" id="PS51532"/>
    </source>
</evidence>